<dbReference type="NCBIfam" id="TIGR04344">
    <property type="entry name" value="ovoA_Nterm"/>
    <property type="match status" value="1"/>
</dbReference>
<dbReference type="Pfam" id="PF12867">
    <property type="entry name" value="DinB_2"/>
    <property type="match status" value="1"/>
</dbReference>
<dbReference type="Gene3D" id="3.90.1580.10">
    <property type="entry name" value="paralog of FGE (formylglycine-generating enzyme)"/>
    <property type="match status" value="1"/>
</dbReference>
<name>A0A1G8ICW3_9ACTN</name>
<dbReference type="GO" id="GO:0120147">
    <property type="term" value="F:formylglycine-generating oxidase activity"/>
    <property type="evidence" value="ECO:0007669"/>
    <property type="project" value="TreeGrafter"/>
</dbReference>
<dbReference type="CDD" id="cd02440">
    <property type="entry name" value="AdoMet_MTases"/>
    <property type="match status" value="1"/>
</dbReference>
<keyword evidence="2" id="KW-0408">Iron</keyword>
<evidence type="ECO:0000256" key="3">
    <source>
        <dbReference type="ARBA" id="ARBA00037882"/>
    </source>
</evidence>
<dbReference type="InterPro" id="IPR016187">
    <property type="entry name" value="CTDL_fold"/>
</dbReference>
<dbReference type="InterPro" id="IPR042095">
    <property type="entry name" value="SUMF_sf"/>
</dbReference>
<dbReference type="InterPro" id="IPR024775">
    <property type="entry name" value="DinB-like"/>
</dbReference>
<keyword evidence="1" id="KW-0560">Oxidoreductase</keyword>
<dbReference type="InterPro" id="IPR029063">
    <property type="entry name" value="SAM-dependent_MTases_sf"/>
</dbReference>
<dbReference type="Gene3D" id="3.40.50.150">
    <property type="entry name" value="Vaccinia Virus protein VP39"/>
    <property type="match status" value="1"/>
</dbReference>
<keyword evidence="8" id="KW-1185">Reference proteome</keyword>
<sequence length="790" mass="88349">MTITVAEEWKRNLTAHSDKGLVGPRDPWWFTGKSPEPGVCPGVGEDGQITSLPLPDLDVCDRAAVLDYFDNSWTLTEVLFAGLQTAEAFYRPPAHNLRHPMIFYYGHPAALYVNKLRVSGLLDDPVNAYLEQILETGVDEMSWDDLSKNDMIWPSVSEVHAYRAEVYRLVRGIIEATPFAPDLGRPVTMNDPAWALVLAFEHDRIHLETSSMLIRELPVRLVRQPAAWPAPAPMRRTGAGGKPTPDSVPANHMVAVPGRQVRLGKPWSWPSFGWDNEYGTRELDVAGFDASRYLVSNGEYHRFVVDGGYRRPELWTEEGWGWRSFRNAKWPQFWVPDGPSGLHRYRLRTTFDEIDMPWDWPVCVNYHEAKAYCSWRSELDGRDYRLPSEGEFMVMRALPDSPAVEDDPVMRQSGAALRAQGVNLNLAFGSETPVDLSPATGHGVHDSAGNLWQWCEDTFNPLEGFVVHPYYEDFSTPCFDGLHQMILGGSFISTGDEASIWARFHFRPHFLQQSGIRLISAPEPAAADDEPVNQYSTKEMLDRYLMLHFATVQETFGSEDRLLAIAHAYPRRLAQLLMRTAERLGGSLERVLDAGCAVGGSSFTLAAEGASAGVRSVVGADLSSLFIETARKLALGQAVPYERVDQGEVRTRLHARAPKLADGARVEFVVADATALPEDLGGFDAVILANLLDRVADPRACLRQFTDSDRLLAPGGLLLVASPWSWQPAYTAPEMWLGARSLVPTSEYEIRRILGAAFDLVAESDEPGVLRDHRRHFEYFSADVSLWRKR</sequence>
<dbReference type="SUPFAM" id="SSF56436">
    <property type="entry name" value="C-type lectin-like"/>
    <property type="match status" value="1"/>
</dbReference>
<evidence type="ECO:0000313" key="7">
    <source>
        <dbReference type="EMBL" id="SDI16647.1"/>
    </source>
</evidence>
<dbReference type="Pfam" id="PF13847">
    <property type="entry name" value="Methyltransf_31"/>
    <property type="match status" value="1"/>
</dbReference>
<comment type="pathway">
    <text evidence="3">Amino-acid biosynthesis; ergothioneine biosynthesis.</text>
</comment>
<proteinExistence type="predicted"/>
<dbReference type="InterPro" id="IPR025714">
    <property type="entry name" value="Methyltranfer_dom"/>
</dbReference>
<feature type="domain" description="Sulfatase-modifying factor enzyme-like" evidence="4">
    <location>
        <begin position="250"/>
        <end position="516"/>
    </location>
</feature>
<protein>
    <submittedName>
        <fullName evidence="7">5-histidylcysteine sulfoxide synthase</fullName>
    </submittedName>
</protein>
<evidence type="ECO:0000259" key="6">
    <source>
        <dbReference type="Pfam" id="PF13847"/>
    </source>
</evidence>
<evidence type="ECO:0000259" key="5">
    <source>
        <dbReference type="Pfam" id="PF12867"/>
    </source>
</evidence>
<feature type="domain" description="Methyltransferase" evidence="6">
    <location>
        <begin position="589"/>
        <end position="728"/>
    </location>
</feature>
<dbReference type="OrthoDB" id="9768004at2"/>
<dbReference type="Pfam" id="PF03781">
    <property type="entry name" value="FGE-sulfatase"/>
    <property type="match status" value="1"/>
</dbReference>
<dbReference type="Proteomes" id="UP000199202">
    <property type="component" value="Unassembled WGS sequence"/>
</dbReference>
<dbReference type="InterPro" id="IPR051043">
    <property type="entry name" value="Sulfatase_Mod_Factor_Kinase"/>
</dbReference>
<dbReference type="InterPro" id="IPR027577">
    <property type="entry name" value="OvoA_Nterm"/>
</dbReference>
<dbReference type="STRING" id="633440.SAMN05421869_104448"/>
<dbReference type="PANTHER" id="PTHR23150">
    <property type="entry name" value="SULFATASE MODIFYING FACTOR 1, 2"/>
    <property type="match status" value="1"/>
</dbReference>
<evidence type="ECO:0000313" key="8">
    <source>
        <dbReference type="Proteomes" id="UP000199202"/>
    </source>
</evidence>
<organism evidence="7 8">
    <name type="scientific">Nonomuraea jiangxiensis</name>
    <dbReference type="NCBI Taxonomy" id="633440"/>
    <lineage>
        <taxon>Bacteria</taxon>
        <taxon>Bacillati</taxon>
        <taxon>Actinomycetota</taxon>
        <taxon>Actinomycetes</taxon>
        <taxon>Streptosporangiales</taxon>
        <taxon>Streptosporangiaceae</taxon>
        <taxon>Nonomuraea</taxon>
    </lineage>
</organism>
<accession>A0A1G8ICW3</accession>
<evidence type="ECO:0000256" key="1">
    <source>
        <dbReference type="ARBA" id="ARBA00023002"/>
    </source>
</evidence>
<dbReference type="InterPro" id="IPR005532">
    <property type="entry name" value="SUMF_dom"/>
</dbReference>
<dbReference type="AlphaFoldDB" id="A0A1G8ICW3"/>
<gene>
    <name evidence="7" type="ORF">SAMN05421869_104448</name>
</gene>
<feature type="domain" description="DinB-like" evidence="5">
    <location>
        <begin position="69"/>
        <end position="209"/>
    </location>
</feature>
<dbReference type="PANTHER" id="PTHR23150:SF26">
    <property type="entry name" value="GENERIC METHYLTRANSFERASE"/>
    <property type="match status" value="1"/>
</dbReference>
<dbReference type="SUPFAM" id="SSF53335">
    <property type="entry name" value="S-adenosyl-L-methionine-dependent methyltransferases"/>
    <property type="match status" value="1"/>
</dbReference>
<evidence type="ECO:0000259" key="4">
    <source>
        <dbReference type="Pfam" id="PF03781"/>
    </source>
</evidence>
<evidence type="ECO:0000256" key="2">
    <source>
        <dbReference type="ARBA" id="ARBA00023004"/>
    </source>
</evidence>
<dbReference type="EMBL" id="FNDJ01000004">
    <property type="protein sequence ID" value="SDI16647.1"/>
    <property type="molecule type" value="Genomic_DNA"/>
</dbReference>
<dbReference type="RefSeq" id="WP_090931042.1">
    <property type="nucleotide sequence ID" value="NZ_FNDJ01000004.1"/>
</dbReference>
<reference evidence="7 8" key="1">
    <citation type="submission" date="2016-10" db="EMBL/GenBank/DDBJ databases">
        <authorList>
            <person name="de Groot N.N."/>
        </authorList>
    </citation>
    <scope>NUCLEOTIDE SEQUENCE [LARGE SCALE GENOMIC DNA]</scope>
    <source>
        <strain evidence="7 8">CGMCC 4.6533</strain>
    </source>
</reference>